<comment type="caution">
    <text evidence="2">The sequence shown here is derived from an EMBL/GenBank/DDBJ whole genome shotgun (WGS) entry which is preliminary data.</text>
</comment>
<feature type="region of interest" description="Disordered" evidence="1">
    <location>
        <begin position="48"/>
        <end position="131"/>
    </location>
</feature>
<dbReference type="EMBL" id="BQNB010016266">
    <property type="protein sequence ID" value="GJT49782.1"/>
    <property type="molecule type" value="Genomic_DNA"/>
</dbReference>
<name>A0ABQ5EH01_9ASTR</name>
<proteinExistence type="predicted"/>
<sequence length="131" mass="13580">MSASTVSSDSLPESVGSSATYGIIAPPLGAPTIALVYGFGPFSYRVTPANSAASDSDADPHDSPAKSDYFAGLEEDANLEEFSKEDPSKDNAVDTSSATDEPPTQEVPVTAPRSPPALSAPIAPYTWEKTK</sequence>
<evidence type="ECO:0000313" key="2">
    <source>
        <dbReference type="EMBL" id="GJT49782.1"/>
    </source>
</evidence>
<keyword evidence="3" id="KW-1185">Reference proteome</keyword>
<feature type="compositionally biased region" description="Basic and acidic residues" evidence="1">
    <location>
        <begin position="81"/>
        <end position="92"/>
    </location>
</feature>
<reference evidence="2" key="1">
    <citation type="journal article" date="2022" name="Int. J. Mol. Sci.">
        <title>Draft Genome of Tanacetum Coccineum: Genomic Comparison of Closely Related Tanacetum-Family Plants.</title>
        <authorList>
            <person name="Yamashiro T."/>
            <person name="Shiraishi A."/>
            <person name="Nakayama K."/>
            <person name="Satake H."/>
        </authorList>
    </citation>
    <scope>NUCLEOTIDE SEQUENCE</scope>
</reference>
<evidence type="ECO:0000256" key="1">
    <source>
        <dbReference type="SAM" id="MobiDB-lite"/>
    </source>
</evidence>
<protein>
    <submittedName>
        <fullName evidence="2">Uncharacterized protein</fullName>
    </submittedName>
</protein>
<gene>
    <name evidence="2" type="ORF">Tco_0975939</name>
</gene>
<reference evidence="2" key="2">
    <citation type="submission" date="2022-01" db="EMBL/GenBank/DDBJ databases">
        <authorList>
            <person name="Yamashiro T."/>
            <person name="Shiraishi A."/>
            <person name="Satake H."/>
            <person name="Nakayama K."/>
        </authorList>
    </citation>
    <scope>NUCLEOTIDE SEQUENCE</scope>
</reference>
<feature type="compositionally biased region" description="Polar residues" evidence="1">
    <location>
        <begin position="1"/>
        <end position="20"/>
    </location>
</feature>
<organism evidence="2 3">
    <name type="scientific">Tanacetum coccineum</name>
    <dbReference type="NCBI Taxonomy" id="301880"/>
    <lineage>
        <taxon>Eukaryota</taxon>
        <taxon>Viridiplantae</taxon>
        <taxon>Streptophyta</taxon>
        <taxon>Embryophyta</taxon>
        <taxon>Tracheophyta</taxon>
        <taxon>Spermatophyta</taxon>
        <taxon>Magnoliopsida</taxon>
        <taxon>eudicotyledons</taxon>
        <taxon>Gunneridae</taxon>
        <taxon>Pentapetalae</taxon>
        <taxon>asterids</taxon>
        <taxon>campanulids</taxon>
        <taxon>Asterales</taxon>
        <taxon>Asteraceae</taxon>
        <taxon>Asteroideae</taxon>
        <taxon>Anthemideae</taxon>
        <taxon>Anthemidinae</taxon>
        <taxon>Tanacetum</taxon>
    </lineage>
</organism>
<dbReference type="Proteomes" id="UP001151760">
    <property type="component" value="Unassembled WGS sequence"/>
</dbReference>
<feature type="region of interest" description="Disordered" evidence="1">
    <location>
        <begin position="1"/>
        <end position="22"/>
    </location>
</feature>
<evidence type="ECO:0000313" key="3">
    <source>
        <dbReference type="Proteomes" id="UP001151760"/>
    </source>
</evidence>
<accession>A0ABQ5EH01</accession>